<protein>
    <submittedName>
        <fullName evidence="1">Uncharacterized protein</fullName>
    </submittedName>
</protein>
<gene>
    <name evidence="1" type="ORF">LCGC14_3073450</name>
</gene>
<dbReference type="AlphaFoldDB" id="A0A0F8YN21"/>
<feature type="non-terminal residue" evidence="1">
    <location>
        <position position="1"/>
    </location>
</feature>
<accession>A0A0F8YN21</accession>
<proteinExistence type="predicted"/>
<dbReference type="EMBL" id="LAZR01065435">
    <property type="protein sequence ID" value="KKK55549.1"/>
    <property type="molecule type" value="Genomic_DNA"/>
</dbReference>
<organism evidence="1">
    <name type="scientific">marine sediment metagenome</name>
    <dbReference type="NCBI Taxonomy" id="412755"/>
    <lineage>
        <taxon>unclassified sequences</taxon>
        <taxon>metagenomes</taxon>
        <taxon>ecological metagenomes</taxon>
    </lineage>
</organism>
<sequence>LGIEQDDNPMEAGLKNLIASLGRGVGIKLNTPVDVRATAYRSQQDLDKIIEDLRNRGLLPPSQG</sequence>
<evidence type="ECO:0000313" key="1">
    <source>
        <dbReference type="EMBL" id="KKK55549.1"/>
    </source>
</evidence>
<reference evidence="1" key="1">
    <citation type="journal article" date="2015" name="Nature">
        <title>Complex archaea that bridge the gap between prokaryotes and eukaryotes.</title>
        <authorList>
            <person name="Spang A."/>
            <person name="Saw J.H."/>
            <person name="Jorgensen S.L."/>
            <person name="Zaremba-Niedzwiedzka K."/>
            <person name="Martijn J."/>
            <person name="Lind A.E."/>
            <person name="van Eijk R."/>
            <person name="Schleper C."/>
            <person name="Guy L."/>
            <person name="Ettema T.J."/>
        </authorList>
    </citation>
    <scope>NUCLEOTIDE SEQUENCE</scope>
</reference>
<name>A0A0F8YN21_9ZZZZ</name>
<comment type="caution">
    <text evidence="1">The sequence shown here is derived from an EMBL/GenBank/DDBJ whole genome shotgun (WGS) entry which is preliminary data.</text>
</comment>